<dbReference type="Proteomes" id="UP000714275">
    <property type="component" value="Unassembled WGS sequence"/>
</dbReference>
<sequence>MLCSAMLCAVIFYCPSFAFMLSRRLSSLPSLEYLMLSFFFRHLSSVFKSAISVSPQTPPYDVLKPAIGHNVIFLIPISSPWIQSEGTKRAPLESWKATTGTTCLEAASPQISDPQTQIPNDSTVNVGLDLSHAKPL</sequence>
<evidence type="ECO:0000313" key="2">
    <source>
        <dbReference type="Proteomes" id="UP000714275"/>
    </source>
</evidence>
<comment type="caution">
    <text evidence="1">The sequence shown here is derived from an EMBL/GenBank/DDBJ whole genome shotgun (WGS) entry which is preliminary data.</text>
</comment>
<proteinExistence type="predicted"/>
<organism evidence="1 2">
    <name type="scientific">Suillus placidus</name>
    <dbReference type="NCBI Taxonomy" id="48579"/>
    <lineage>
        <taxon>Eukaryota</taxon>
        <taxon>Fungi</taxon>
        <taxon>Dikarya</taxon>
        <taxon>Basidiomycota</taxon>
        <taxon>Agaricomycotina</taxon>
        <taxon>Agaricomycetes</taxon>
        <taxon>Agaricomycetidae</taxon>
        <taxon>Boletales</taxon>
        <taxon>Suillineae</taxon>
        <taxon>Suillaceae</taxon>
        <taxon>Suillus</taxon>
    </lineage>
</organism>
<accession>A0A9P6ZTY2</accession>
<name>A0A9P6ZTY2_9AGAM</name>
<protein>
    <submittedName>
        <fullName evidence="1">Uncharacterized protein</fullName>
    </submittedName>
</protein>
<evidence type="ECO:0000313" key="1">
    <source>
        <dbReference type="EMBL" id="KAG1776602.1"/>
    </source>
</evidence>
<dbReference type="AlphaFoldDB" id="A0A9P6ZTY2"/>
<gene>
    <name evidence="1" type="ORF">EV702DRAFT_1107706</name>
</gene>
<dbReference type="EMBL" id="JABBWD010000025">
    <property type="protein sequence ID" value="KAG1776602.1"/>
    <property type="molecule type" value="Genomic_DNA"/>
</dbReference>
<reference evidence="1" key="1">
    <citation type="journal article" date="2020" name="New Phytol.">
        <title>Comparative genomics reveals dynamic genome evolution in host specialist ectomycorrhizal fungi.</title>
        <authorList>
            <person name="Lofgren L.A."/>
            <person name="Nguyen N.H."/>
            <person name="Vilgalys R."/>
            <person name="Ruytinx J."/>
            <person name="Liao H.L."/>
            <person name="Branco S."/>
            <person name="Kuo A."/>
            <person name="LaButti K."/>
            <person name="Lipzen A."/>
            <person name="Andreopoulos W."/>
            <person name="Pangilinan J."/>
            <person name="Riley R."/>
            <person name="Hundley H."/>
            <person name="Na H."/>
            <person name="Barry K."/>
            <person name="Grigoriev I.V."/>
            <person name="Stajich J.E."/>
            <person name="Kennedy P.G."/>
        </authorList>
    </citation>
    <scope>NUCLEOTIDE SEQUENCE</scope>
    <source>
        <strain evidence="1">DOB743</strain>
    </source>
</reference>
<keyword evidence="2" id="KW-1185">Reference proteome</keyword>